<reference evidence="2" key="1">
    <citation type="submission" date="2014-09" db="EMBL/GenBank/DDBJ databases">
        <authorList>
            <person name="Magalhaes I.L.F."/>
            <person name="Oliveira U."/>
            <person name="Santos F.R."/>
            <person name="Vidigal T.H.D.A."/>
            <person name="Brescovit A.D."/>
            <person name="Santos A.J."/>
        </authorList>
    </citation>
    <scope>NUCLEOTIDE SEQUENCE</scope>
    <source>
        <tissue evidence="2">Shoot tissue taken approximately 20 cm above the soil surface</tissue>
    </source>
</reference>
<organism evidence="2">
    <name type="scientific">Arundo donax</name>
    <name type="common">Giant reed</name>
    <name type="synonym">Donax arundinaceus</name>
    <dbReference type="NCBI Taxonomy" id="35708"/>
    <lineage>
        <taxon>Eukaryota</taxon>
        <taxon>Viridiplantae</taxon>
        <taxon>Streptophyta</taxon>
        <taxon>Embryophyta</taxon>
        <taxon>Tracheophyta</taxon>
        <taxon>Spermatophyta</taxon>
        <taxon>Magnoliopsida</taxon>
        <taxon>Liliopsida</taxon>
        <taxon>Poales</taxon>
        <taxon>Poaceae</taxon>
        <taxon>PACMAD clade</taxon>
        <taxon>Arundinoideae</taxon>
        <taxon>Arundineae</taxon>
        <taxon>Arundo</taxon>
    </lineage>
</organism>
<name>A0A0A8ZGD1_ARUDO</name>
<reference evidence="2" key="2">
    <citation type="journal article" date="2015" name="Data Brief">
        <title>Shoot transcriptome of the giant reed, Arundo donax.</title>
        <authorList>
            <person name="Barrero R.A."/>
            <person name="Guerrero F.D."/>
            <person name="Moolhuijzen P."/>
            <person name="Goolsby J.A."/>
            <person name="Tidwell J."/>
            <person name="Bellgard S.E."/>
            <person name="Bellgard M.I."/>
        </authorList>
    </citation>
    <scope>NUCLEOTIDE SEQUENCE</scope>
    <source>
        <tissue evidence="2">Shoot tissue taken approximately 20 cm above the soil surface</tissue>
    </source>
</reference>
<accession>A0A0A8ZGD1</accession>
<dbReference type="EMBL" id="GBRH01262100">
    <property type="protein sequence ID" value="JAD35795.1"/>
    <property type="molecule type" value="Transcribed_RNA"/>
</dbReference>
<dbReference type="AlphaFoldDB" id="A0A0A8ZGD1"/>
<feature type="region of interest" description="Disordered" evidence="1">
    <location>
        <begin position="1"/>
        <end position="20"/>
    </location>
</feature>
<evidence type="ECO:0000256" key="1">
    <source>
        <dbReference type="SAM" id="MobiDB-lite"/>
    </source>
</evidence>
<proteinExistence type="predicted"/>
<evidence type="ECO:0000313" key="2">
    <source>
        <dbReference type="EMBL" id="JAD35795.1"/>
    </source>
</evidence>
<protein>
    <submittedName>
        <fullName evidence="2">Uncharacterized protein</fullName>
    </submittedName>
</protein>
<sequence>MRFVDQAHGQHAAAGSRNSG</sequence>